<dbReference type="NCBIfam" id="TIGR00797">
    <property type="entry name" value="matE"/>
    <property type="match status" value="1"/>
</dbReference>
<evidence type="ECO:0000256" key="1">
    <source>
        <dbReference type="ARBA" id="ARBA00004651"/>
    </source>
</evidence>
<keyword evidence="4" id="KW-0813">Transport</keyword>
<feature type="transmembrane region" description="Helical" evidence="10">
    <location>
        <begin position="12"/>
        <end position="31"/>
    </location>
</feature>
<dbReference type="GO" id="GO:0046677">
    <property type="term" value="P:response to antibiotic"/>
    <property type="evidence" value="ECO:0007669"/>
    <property type="project" value="UniProtKB-KW"/>
</dbReference>
<dbReference type="GO" id="GO:0015297">
    <property type="term" value="F:antiporter activity"/>
    <property type="evidence" value="ECO:0007669"/>
    <property type="project" value="InterPro"/>
</dbReference>
<organism evidence="11 12">
    <name type="scientific">Wansuia hejianensis</name>
    <dbReference type="NCBI Taxonomy" id="2763667"/>
    <lineage>
        <taxon>Bacteria</taxon>
        <taxon>Bacillati</taxon>
        <taxon>Bacillota</taxon>
        <taxon>Clostridia</taxon>
        <taxon>Lachnospirales</taxon>
        <taxon>Lachnospiraceae</taxon>
        <taxon>Wansuia</taxon>
    </lineage>
</organism>
<evidence type="ECO:0000256" key="8">
    <source>
        <dbReference type="ARBA" id="ARBA00023136"/>
    </source>
</evidence>
<evidence type="ECO:0000256" key="6">
    <source>
        <dbReference type="ARBA" id="ARBA00022692"/>
    </source>
</evidence>
<evidence type="ECO:0000256" key="10">
    <source>
        <dbReference type="SAM" id="Phobius"/>
    </source>
</evidence>
<sequence length="466" mass="51524">MGKSDEMFEKESIGKLLFRFSIPIIISLLISELYNMVDTLFVGRSVGNHGIGALVLVFPIQRMIIALSVMIAIGTATNFSRSNGKKDLEKSREIVQNGFSFGYLLMITITAIVFIFKEQILMALGASEEILPYAKDYLGTIIFGSTFLSLTIFISNIMISLGNNKVAIASNSIGALTNIVLDYILVVRGNMGVKGAAIATTSSQIAGFIFAYYVYSKVKKKYEISTGFKINKNIIVPIILVGVSAFIVEAEDGIVMAVLNNLLISTVGDTGIVVLGVISKIYMFLFITMFGIASAMQPIAAYNVGAKNYKRLKALMNKTAIYATLTSTVLWGISMIFTPQLISLFVKDTNIIKESVKAFRIMVSLFPLISIYYVSIFYFQAMGKARTSIMVSILRQIIIMIPMSVILVKVFDLGAIGVWLSYPISDILSSITSYILIKNEETELDTRIEKQMKKKRTINSELKYSH</sequence>
<dbReference type="InterPro" id="IPR002528">
    <property type="entry name" value="MATE_fam"/>
</dbReference>
<accession>A0A926IMV9</accession>
<protein>
    <recommendedName>
        <fullName evidence="3">Multidrug export protein MepA</fullName>
    </recommendedName>
</protein>
<dbReference type="RefSeq" id="WP_249323869.1">
    <property type="nucleotide sequence ID" value="NZ_JACRTK010000003.1"/>
</dbReference>
<keyword evidence="6 10" id="KW-0812">Transmembrane</keyword>
<dbReference type="CDD" id="cd13143">
    <property type="entry name" value="MATE_MepA_like"/>
    <property type="match status" value="1"/>
</dbReference>
<evidence type="ECO:0000256" key="4">
    <source>
        <dbReference type="ARBA" id="ARBA00022448"/>
    </source>
</evidence>
<dbReference type="Pfam" id="PF01554">
    <property type="entry name" value="MatE"/>
    <property type="match status" value="2"/>
</dbReference>
<gene>
    <name evidence="11" type="ORF">H8689_07875</name>
</gene>
<evidence type="ECO:0000256" key="7">
    <source>
        <dbReference type="ARBA" id="ARBA00022989"/>
    </source>
</evidence>
<dbReference type="AlphaFoldDB" id="A0A926IMV9"/>
<dbReference type="InterPro" id="IPR051327">
    <property type="entry name" value="MATE_MepA_subfamily"/>
</dbReference>
<evidence type="ECO:0000256" key="3">
    <source>
        <dbReference type="ARBA" id="ARBA00022106"/>
    </source>
</evidence>
<evidence type="ECO:0000256" key="5">
    <source>
        <dbReference type="ARBA" id="ARBA00022475"/>
    </source>
</evidence>
<evidence type="ECO:0000256" key="9">
    <source>
        <dbReference type="ARBA" id="ARBA00023251"/>
    </source>
</evidence>
<proteinExistence type="inferred from homology"/>
<keyword evidence="12" id="KW-1185">Reference proteome</keyword>
<dbReference type="EMBL" id="JACRTK010000003">
    <property type="protein sequence ID" value="MBC8591031.1"/>
    <property type="molecule type" value="Genomic_DNA"/>
</dbReference>
<keyword evidence="5" id="KW-1003">Cell membrane</keyword>
<feature type="transmembrane region" description="Helical" evidence="10">
    <location>
        <begin position="94"/>
        <end position="117"/>
    </location>
</feature>
<dbReference type="GO" id="GO:0042910">
    <property type="term" value="F:xenobiotic transmembrane transporter activity"/>
    <property type="evidence" value="ECO:0007669"/>
    <property type="project" value="InterPro"/>
</dbReference>
<feature type="transmembrane region" description="Helical" evidence="10">
    <location>
        <begin position="393"/>
        <end position="411"/>
    </location>
</feature>
<dbReference type="InterPro" id="IPR048279">
    <property type="entry name" value="MdtK-like"/>
</dbReference>
<keyword evidence="8 10" id="KW-0472">Membrane</keyword>
<keyword evidence="7 10" id="KW-1133">Transmembrane helix</keyword>
<dbReference type="PANTHER" id="PTHR43823:SF3">
    <property type="entry name" value="MULTIDRUG EXPORT PROTEIN MEPA"/>
    <property type="match status" value="1"/>
</dbReference>
<dbReference type="Proteomes" id="UP000601522">
    <property type="component" value="Unassembled WGS sequence"/>
</dbReference>
<feature type="transmembrane region" description="Helical" evidence="10">
    <location>
        <begin position="358"/>
        <end position="381"/>
    </location>
</feature>
<keyword evidence="9" id="KW-0046">Antibiotic resistance</keyword>
<name>A0A926IMV9_9FIRM</name>
<dbReference type="PANTHER" id="PTHR43823">
    <property type="entry name" value="SPORULATION PROTEIN YKVU"/>
    <property type="match status" value="1"/>
</dbReference>
<dbReference type="PIRSF" id="PIRSF006603">
    <property type="entry name" value="DinF"/>
    <property type="match status" value="1"/>
</dbReference>
<comment type="similarity">
    <text evidence="2">Belongs to the multi antimicrobial extrusion (MATE) (TC 2.A.66.1) family. MepA subfamily.</text>
</comment>
<evidence type="ECO:0000256" key="2">
    <source>
        <dbReference type="ARBA" id="ARBA00008417"/>
    </source>
</evidence>
<comment type="subcellular location">
    <subcellularLocation>
        <location evidence="1">Cell membrane</location>
        <topology evidence="1">Multi-pass membrane protein</topology>
    </subcellularLocation>
</comment>
<feature type="transmembrane region" description="Helical" evidence="10">
    <location>
        <begin position="137"/>
        <end position="159"/>
    </location>
</feature>
<feature type="transmembrane region" description="Helical" evidence="10">
    <location>
        <begin position="166"/>
        <end position="186"/>
    </location>
</feature>
<dbReference type="InterPro" id="IPR045070">
    <property type="entry name" value="MATE_MepA-like"/>
</dbReference>
<evidence type="ECO:0000313" key="12">
    <source>
        <dbReference type="Proteomes" id="UP000601522"/>
    </source>
</evidence>
<feature type="transmembrane region" description="Helical" evidence="10">
    <location>
        <begin position="320"/>
        <end position="346"/>
    </location>
</feature>
<evidence type="ECO:0000313" key="11">
    <source>
        <dbReference type="EMBL" id="MBC8591031.1"/>
    </source>
</evidence>
<feature type="transmembrane region" description="Helical" evidence="10">
    <location>
        <begin position="234"/>
        <end position="259"/>
    </location>
</feature>
<feature type="transmembrane region" description="Helical" evidence="10">
    <location>
        <begin position="51"/>
        <end position="73"/>
    </location>
</feature>
<reference evidence="11 12" key="1">
    <citation type="submission" date="2020-08" db="EMBL/GenBank/DDBJ databases">
        <title>Genome public.</title>
        <authorList>
            <person name="Liu C."/>
            <person name="Sun Q."/>
        </authorList>
    </citation>
    <scope>NUCLEOTIDE SEQUENCE [LARGE SCALE GENOMIC DNA]</scope>
    <source>
        <strain evidence="11 12">NSJ-26</strain>
    </source>
</reference>
<dbReference type="GO" id="GO:0005886">
    <property type="term" value="C:plasma membrane"/>
    <property type="evidence" value="ECO:0007669"/>
    <property type="project" value="UniProtKB-SubCell"/>
</dbReference>
<comment type="caution">
    <text evidence="11">The sequence shown here is derived from an EMBL/GenBank/DDBJ whole genome shotgun (WGS) entry which is preliminary data.</text>
</comment>
<feature type="transmembrane region" description="Helical" evidence="10">
    <location>
        <begin position="271"/>
        <end position="299"/>
    </location>
</feature>
<feature type="transmembrane region" description="Helical" evidence="10">
    <location>
        <begin position="192"/>
        <end position="214"/>
    </location>
</feature>